<evidence type="ECO:0000313" key="2">
    <source>
        <dbReference type="EMBL" id="JAD53794.1"/>
    </source>
</evidence>
<feature type="region of interest" description="Disordered" evidence="1">
    <location>
        <begin position="62"/>
        <end position="88"/>
    </location>
</feature>
<dbReference type="EMBL" id="GBRH01244101">
    <property type="protein sequence ID" value="JAD53794.1"/>
    <property type="molecule type" value="Transcribed_RNA"/>
</dbReference>
<evidence type="ECO:0000256" key="1">
    <source>
        <dbReference type="SAM" id="MobiDB-lite"/>
    </source>
</evidence>
<reference evidence="2" key="1">
    <citation type="submission" date="2014-09" db="EMBL/GenBank/DDBJ databases">
        <authorList>
            <person name="Magalhaes I.L.F."/>
            <person name="Oliveira U."/>
            <person name="Santos F.R."/>
            <person name="Vidigal T.H.D.A."/>
            <person name="Brescovit A.D."/>
            <person name="Santos A.J."/>
        </authorList>
    </citation>
    <scope>NUCLEOTIDE SEQUENCE</scope>
    <source>
        <tissue evidence="2">Shoot tissue taken approximately 20 cm above the soil surface</tissue>
    </source>
</reference>
<sequence length="88" mass="10193">MLWDRCEPLVQKKLKAMMISTNNERSPPKIWPPMSYGLNKSNKLSFIGSQFGMAWCNRPTEESDRSSALMKNHTKPRARSIALHHEHL</sequence>
<dbReference type="AlphaFoldDB" id="A0A0A9APX8"/>
<accession>A0A0A9APX8</accession>
<protein>
    <submittedName>
        <fullName evidence="2">Uncharacterized protein</fullName>
    </submittedName>
</protein>
<proteinExistence type="predicted"/>
<reference evidence="2" key="2">
    <citation type="journal article" date="2015" name="Data Brief">
        <title>Shoot transcriptome of the giant reed, Arundo donax.</title>
        <authorList>
            <person name="Barrero R.A."/>
            <person name="Guerrero F.D."/>
            <person name="Moolhuijzen P."/>
            <person name="Goolsby J.A."/>
            <person name="Tidwell J."/>
            <person name="Bellgard S.E."/>
            <person name="Bellgard M.I."/>
        </authorList>
    </citation>
    <scope>NUCLEOTIDE SEQUENCE</scope>
    <source>
        <tissue evidence="2">Shoot tissue taken approximately 20 cm above the soil surface</tissue>
    </source>
</reference>
<organism evidence="2">
    <name type="scientific">Arundo donax</name>
    <name type="common">Giant reed</name>
    <name type="synonym">Donax arundinaceus</name>
    <dbReference type="NCBI Taxonomy" id="35708"/>
    <lineage>
        <taxon>Eukaryota</taxon>
        <taxon>Viridiplantae</taxon>
        <taxon>Streptophyta</taxon>
        <taxon>Embryophyta</taxon>
        <taxon>Tracheophyta</taxon>
        <taxon>Spermatophyta</taxon>
        <taxon>Magnoliopsida</taxon>
        <taxon>Liliopsida</taxon>
        <taxon>Poales</taxon>
        <taxon>Poaceae</taxon>
        <taxon>PACMAD clade</taxon>
        <taxon>Arundinoideae</taxon>
        <taxon>Arundineae</taxon>
        <taxon>Arundo</taxon>
    </lineage>
</organism>
<name>A0A0A9APX8_ARUDO</name>